<protein>
    <submittedName>
        <fullName evidence="2">Uncharacterized protein</fullName>
    </submittedName>
</protein>
<reference evidence="2 3" key="1">
    <citation type="journal article" date="2020" name="Nature">
        <title>Six reference-quality genomes reveal evolution of bat adaptations.</title>
        <authorList>
            <person name="Jebb D."/>
            <person name="Huang Z."/>
            <person name="Pippel M."/>
            <person name="Hughes G.M."/>
            <person name="Lavrichenko K."/>
            <person name="Devanna P."/>
            <person name="Winkler S."/>
            <person name="Jermiin L.S."/>
            <person name="Skirmuntt E.C."/>
            <person name="Katzourakis A."/>
            <person name="Burkitt-Gray L."/>
            <person name="Ray D.A."/>
            <person name="Sullivan K.A.M."/>
            <person name="Roscito J.G."/>
            <person name="Kirilenko B.M."/>
            <person name="Davalos L.M."/>
            <person name="Corthals A.P."/>
            <person name="Power M.L."/>
            <person name="Jones G."/>
            <person name="Ransome R.D."/>
            <person name="Dechmann D.K.N."/>
            <person name="Locatelli A.G."/>
            <person name="Puechmaille S.J."/>
            <person name="Fedrigo O."/>
            <person name="Jarvis E.D."/>
            <person name="Hiller M."/>
            <person name="Vernes S.C."/>
            <person name="Myers E.W."/>
            <person name="Teeling E.C."/>
        </authorList>
    </citation>
    <scope>NUCLEOTIDE SEQUENCE [LARGE SCALE GENOMIC DNA]</scope>
    <source>
        <strain evidence="2">MRouAeg1</strain>
        <tissue evidence="2">Muscle</tissue>
    </source>
</reference>
<dbReference type="AlphaFoldDB" id="A0A7J8BEZ8"/>
<keyword evidence="3" id="KW-1185">Reference proteome</keyword>
<dbReference type="EMBL" id="JACASE010000017">
    <property type="protein sequence ID" value="KAF6397071.1"/>
    <property type="molecule type" value="Genomic_DNA"/>
</dbReference>
<feature type="transmembrane region" description="Helical" evidence="1">
    <location>
        <begin position="94"/>
        <end position="121"/>
    </location>
</feature>
<proteinExistence type="predicted"/>
<gene>
    <name evidence="2" type="ORF">HJG63_009738</name>
</gene>
<feature type="transmembrane region" description="Helical" evidence="1">
    <location>
        <begin position="6"/>
        <end position="27"/>
    </location>
</feature>
<keyword evidence="1" id="KW-0472">Membrane</keyword>
<accession>A0A7J8BEZ8</accession>
<comment type="caution">
    <text evidence="2">The sequence shown here is derived from an EMBL/GenBank/DDBJ whole genome shotgun (WGS) entry which is preliminary data.</text>
</comment>
<dbReference type="Proteomes" id="UP000593571">
    <property type="component" value="Unassembled WGS sequence"/>
</dbReference>
<keyword evidence="1" id="KW-1133">Transmembrane helix</keyword>
<evidence type="ECO:0000256" key="1">
    <source>
        <dbReference type="SAM" id="Phobius"/>
    </source>
</evidence>
<name>A0A7J8BEZ8_ROUAE</name>
<feature type="transmembrane region" description="Helical" evidence="1">
    <location>
        <begin position="133"/>
        <end position="156"/>
    </location>
</feature>
<evidence type="ECO:0000313" key="2">
    <source>
        <dbReference type="EMBL" id="KAF6397071.1"/>
    </source>
</evidence>
<organism evidence="2 3">
    <name type="scientific">Rousettus aegyptiacus</name>
    <name type="common">Egyptian fruit bat</name>
    <name type="synonym">Pteropus aegyptiacus</name>
    <dbReference type="NCBI Taxonomy" id="9407"/>
    <lineage>
        <taxon>Eukaryota</taxon>
        <taxon>Metazoa</taxon>
        <taxon>Chordata</taxon>
        <taxon>Craniata</taxon>
        <taxon>Vertebrata</taxon>
        <taxon>Euteleostomi</taxon>
        <taxon>Mammalia</taxon>
        <taxon>Eutheria</taxon>
        <taxon>Laurasiatheria</taxon>
        <taxon>Chiroptera</taxon>
        <taxon>Yinpterochiroptera</taxon>
        <taxon>Pteropodoidea</taxon>
        <taxon>Pteropodidae</taxon>
        <taxon>Rousettinae</taxon>
        <taxon>Rousettus</taxon>
    </lineage>
</organism>
<sequence>MPLLVYINSVFLCLLLMGLDYSGYSLFREQLIFSRSRLRKSYLNTCSFQACQVIGASSIPCPSHSKPTSLPTIFLQLPAMVFWNIQQIDKIFHFLFFLPSFLPSFFLSFLSFLSFILFIFPTVSFYQYPLDRIAIHLIIIQSLAFTILINKCPFLFC</sequence>
<evidence type="ECO:0000313" key="3">
    <source>
        <dbReference type="Proteomes" id="UP000593571"/>
    </source>
</evidence>
<keyword evidence="1" id="KW-0812">Transmembrane</keyword>